<reference evidence="4 5" key="1">
    <citation type="submission" date="2021-06" db="EMBL/GenBank/DDBJ databases">
        <title>Clostridia strains as spoilage organisms.</title>
        <authorList>
            <person name="Wambui J."/>
            <person name="Stephan R."/>
            <person name="Stevens M.J.A."/>
        </authorList>
    </citation>
    <scope>NUCLEOTIDE SEQUENCE [LARGE SCALE GENOMIC DNA]</scope>
    <source>
        <strain evidence="4 5">CM013</strain>
    </source>
</reference>
<sequence length="167" mass="19671">MICKVRKAVKGDSKDLANIIVESWKSAYRDIIPEDEIIKFLDKKRRQKQFEKFIEDKEIVLIGFYKESPCGLVFANKDNDEDLENCGSIYSIYLLEECCGKGLATKLMEMVTNILKEYGCNKVCLWVYEENQRAINFYEKCNFIFDGNKKYSHFSNKPIELRYIKQI</sequence>
<feature type="domain" description="N-acetyltransferase" evidence="3">
    <location>
        <begin position="3"/>
        <end position="167"/>
    </location>
</feature>
<dbReference type="PANTHER" id="PTHR43420">
    <property type="entry name" value="ACETYLTRANSFERASE"/>
    <property type="match status" value="1"/>
</dbReference>
<dbReference type="EMBL" id="JAHLDG010000008">
    <property type="protein sequence ID" value="MBU3219792.1"/>
    <property type="molecule type" value="Genomic_DNA"/>
</dbReference>
<gene>
    <name evidence="4" type="ORF">KPL27_06700</name>
</gene>
<comment type="caution">
    <text evidence="4">The sequence shown here is derived from an EMBL/GenBank/DDBJ whole genome shotgun (WGS) entry which is preliminary data.</text>
</comment>
<dbReference type="Proteomes" id="UP000740830">
    <property type="component" value="Unassembled WGS sequence"/>
</dbReference>
<dbReference type="RefSeq" id="WP_216131827.1">
    <property type="nucleotide sequence ID" value="NZ_JAHLDG010000008.1"/>
</dbReference>
<keyword evidence="5" id="KW-1185">Reference proteome</keyword>
<organism evidence="4 5">
    <name type="scientific">Clostridium algidicarnis</name>
    <dbReference type="NCBI Taxonomy" id="37659"/>
    <lineage>
        <taxon>Bacteria</taxon>
        <taxon>Bacillati</taxon>
        <taxon>Bacillota</taxon>
        <taxon>Clostridia</taxon>
        <taxon>Eubacteriales</taxon>
        <taxon>Clostridiaceae</taxon>
        <taxon>Clostridium</taxon>
    </lineage>
</organism>
<evidence type="ECO:0000313" key="4">
    <source>
        <dbReference type="EMBL" id="MBU3219792.1"/>
    </source>
</evidence>
<evidence type="ECO:0000256" key="1">
    <source>
        <dbReference type="ARBA" id="ARBA00022679"/>
    </source>
</evidence>
<dbReference type="Pfam" id="PF00583">
    <property type="entry name" value="Acetyltransf_1"/>
    <property type="match status" value="1"/>
</dbReference>
<keyword evidence="1" id="KW-0808">Transferase</keyword>
<keyword evidence="2" id="KW-0012">Acyltransferase</keyword>
<name>A0ABS6C2S3_9CLOT</name>
<evidence type="ECO:0000256" key="2">
    <source>
        <dbReference type="ARBA" id="ARBA00023315"/>
    </source>
</evidence>
<evidence type="ECO:0000259" key="3">
    <source>
        <dbReference type="PROSITE" id="PS51186"/>
    </source>
</evidence>
<dbReference type="PANTHER" id="PTHR43420:SF12">
    <property type="entry name" value="N-ACETYLTRANSFERASE DOMAIN-CONTAINING PROTEIN"/>
    <property type="match status" value="1"/>
</dbReference>
<dbReference type="PROSITE" id="PS51186">
    <property type="entry name" value="GNAT"/>
    <property type="match status" value="1"/>
</dbReference>
<proteinExistence type="predicted"/>
<accession>A0ABS6C2S3</accession>
<dbReference type="InterPro" id="IPR000182">
    <property type="entry name" value="GNAT_dom"/>
</dbReference>
<protein>
    <submittedName>
        <fullName evidence="4">GNAT family N-acetyltransferase</fullName>
    </submittedName>
</protein>
<dbReference type="InterPro" id="IPR050680">
    <property type="entry name" value="YpeA/RimI_acetyltransf"/>
</dbReference>
<dbReference type="CDD" id="cd04301">
    <property type="entry name" value="NAT_SF"/>
    <property type="match status" value="1"/>
</dbReference>
<evidence type="ECO:0000313" key="5">
    <source>
        <dbReference type="Proteomes" id="UP000740830"/>
    </source>
</evidence>